<dbReference type="EMBL" id="BT149427">
    <property type="protein sequence ID" value="AFK49221.1"/>
    <property type="molecule type" value="mRNA"/>
</dbReference>
<reference evidence="1" key="1">
    <citation type="submission" date="2012-05" db="EMBL/GenBank/DDBJ databases">
        <authorList>
            <person name="Krishnakumar V."/>
            <person name="Cheung F."/>
            <person name="Xiao Y."/>
            <person name="Chan A."/>
            <person name="Moskal W.A."/>
            <person name="Town C.D."/>
        </authorList>
    </citation>
    <scope>NUCLEOTIDE SEQUENCE</scope>
</reference>
<sequence length="138" mass="16232">MFFRKCSPFHTFFLTKPSFKISNSPITLRLTPRPRVFPRLTATKQKQTLLILIDNPNSFLNMLHKRSSLTRILLITLQIPRIFFLNLPTTTTHINRMTSNHNQIPQLRKRVIIKTQISFRVIVQLGCIVREKNEKGYT</sequence>
<evidence type="ECO:0000313" key="1">
    <source>
        <dbReference type="EMBL" id="AFK49221.1"/>
    </source>
</evidence>
<name>I3T9M9_MEDTR</name>
<organism evidence="1">
    <name type="scientific">Medicago truncatula</name>
    <name type="common">Barrel medic</name>
    <name type="synonym">Medicago tribuloides</name>
    <dbReference type="NCBI Taxonomy" id="3880"/>
    <lineage>
        <taxon>Eukaryota</taxon>
        <taxon>Viridiplantae</taxon>
        <taxon>Streptophyta</taxon>
        <taxon>Embryophyta</taxon>
        <taxon>Tracheophyta</taxon>
        <taxon>Spermatophyta</taxon>
        <taxon>Magnoliopsida</taxon>
        <taxon>eudicotyledons</taxon>
        <taxon>Gunneridae</taxon>
        <taxon>Pentapetalae</taxon>
        <taxon>rosids</taxon>
        <taxon>fabids</taxon>
        <taxon>Fabales</taxon>
        <taxon>Fabaceae</taxon>
        <taxon>Papilionoideae</taxon>
        <taxon>50 kb inversion clade</taxon>
        <taxon>NPAAA clade</taxon>
        <taxon>Hologalegina</taxon>
        <taxon>IRL clade</taxon>
        <taxon>Trifolieae</taxon>
        <taxon>Medicago</taxon>
    </lineage>
</organism>
<proteinExistence type="evidence at transcript level"/>
<dbReference type="AlphaFoldDB" id="I3T9M9"/>
<accession>I3T9M9</accession>
<protein>
    <submittedName>
        <fullName evidence="1">Uncharacterized protein</fullName>
    </submittedName>
</protein>